<dbReference type="RefSeq" id="YP_001467991.1">
    <property type="nucleotide sequence ID" value="NC_009804.1"/>
</dbReference>
<protein>
    <submittedName>
        <fullName evidence="1">Uncharacterized protein</fullName>
    </submittedName>
</protein>
<dbReference type="GeneID" id="5600585"/>
<reference evidence="1 2" key="1">
    <citation type="journal article" date="2008" name="J. Mol. Biol.">
        <title>Genome comparison and proteomic characterization of Thermus thermophilus bacteriophages P23-45 and P74-26: siphoviruses with triplex-forming sequences and the longest known tails.</title>
        <authorList>
            <person name="Minakhin L."/>
            <person name="Goel M."/>
            <person name="Berdygulova Z."/>
            <person name="Ramanculov E."/>
            <person name="Florens L."/>
            <person name="Glazko G."/>
            <person name="Karamychev V.N."/>
            <person name="Slesarev A.I."/>
            <person name="Kozyavkin S.A."/>
            <person name="Khromov I."/>
            <person name="Ackermann H.W."/>
            <person name="Washburn M."/>
            <person name="Mushegian A."/>
            <person name="Severinov K."/>
        </authorList>
    </citation>
    <scope>NUCLEOTIDE SEQUENCE</scope>
</reference>
<name>A7XXI5_BP742</name>
<keyword evidence="2" id="KW-1185">Reference proteome</keyword>
<evidence type="ECO:0000313" key="1">
    <source>
        <dbReference type="EMBL" id="ABU96971.1"/>
    </source>
</evidence>
<evidence type="ECO:0000313" key="2">
    <source>
        <dbReference type="Proteomes" id="UP000001133"/>
    </source>
</evidence>
<sequence>MEQEVANLLRRYSEEASKHFGVTAEVLWPVVDGEGDEYVVLKGDGFKLSLTFYNGAEFNASLIVDKSKCADSNAATKLYPYLRHILISLIQDLFYSTRHSMALAVLATALNLVDRCGVGDNRYCWLEGRVYVH</sequence>
<dbReference type="EMBL" id="EU100884">
    <property type="protein sequence ID" value="ABU96971.1"/>
    <property type="molecule type" value="Genomic_DNA"/>
</dbReference>
<dbReference type="KEGG" id="vg:5600585"/>
<proteinExistence type="predicted"/>
<dbReference type="Proteomes" id="UP000001133">
    <property type="component" value="Segment"/>
</dbReference>
<organism evidence="1 2">
    <name type="scientific">Thermus phage P74-26</name>
    <dbReference type="NCBI Taxonomy" id="2914007"/>
    <lineage>
        <taxon>Viruses</taxon>
        <taxon>Duplodnaviria</taxon>
        <taxon>Heunggongvirae</taxon>
        <taxon>Uroviricota</taxon>
        <taxon>Caudoviricetes</taxon>
        <taxon>Oshimavirus</taxon>
        <taxon>Thermus virus P74-26</taxon>
    </lineage>
</organism>
<gene>
    <name evidence="1" type="ORF">P74p21</name>
</gene>
<accession>A7XXI5</accession>